<dbReference type="PRINTS" id="PR01050">
    <property type="entry name" value="PYRUVTKNASE"/>
</dbReference>
<dbReference type="AlphaFoldDB" id="A0A4R9K6G6"/>
<dbReference type="SUPFAM" id="SSF51621">
    <property type="entry name" value="Phosphoenolpyruvate/pyruvate domain"/>
    <property type="match status" value="1"/>
</dbReference>
<evidence type="ECO:0000256" key="11">
    <source>
        <dbReference type="ARBA" id="ARBA00022840"/>
    </source>
</evidence>
<dbReference type="Proteomes" id="UP000297693">
    <property type="component" value="Unassembled WGS sequence"/>
</dbReference>
<dbReference type="RefSeq" id="WP_135622425.1">
    <property type="nucleotide sequence ID" value="NZ_RQGD01000014.1"/>
</dbReference>
<comment type="pathway">
    <text evidence="3 16">Carbohydrate degradation; glycolysis; pyruvate from D-glyceraldehyde 3-phosphate: step 5/5.</text>
</comment>
<dbReference type="GO" id="GO:0030955">
    <property type="term" value="F:potassium ion binding"/>
    <property type="evidence" value="ECO:0007669"/>
    <property type="project" value="UniProtKB-UniRule"/>
</dbReference>
<dbReference type="EC" id="2.7.1.40" evidence="5 15"/>
<dbReference type="NCBIfam" id="NF004978">
    <property type="entry name" value="PRK06354.1"/>
    <property type="match status" value="1"/>
</dbReference>
<name>A0A4R9K6G6_9LEPT</name>
<evidence type="ECO:0000313" key="19">
    <source>
        <dbReference type="EMBL" id="TGL61855.1"/>
    </source>
</evidence>
<dbReference type="InterPro" id="IPR040442">
    <property type="entry name" value="Pyrv_kinase-like_dom_sf"/>
</dbReference>
<dbReference type="UniPathway" id="UPA00109">
    <property type="reaction ID" value="UER00188"/>
</dbReference>
<dbReference type="SUPFAM" id="SSF52935">
    <property type="entry name" value="PK C-terminal domain-like"/>
    <property type="match status" value="1"/>
</dbReference>
<evidence type="ECO:0000256" key="1">
    <source>
        <dbReference type="ARBA" id="ARBA00001946"/>
    </source>
</evidence>
<reference evidence="19" key="1">
    <citation type="journal article" date="2019" name="PLoS Negl. Trop. Dis.">
        <title>Revisiting the worldwide diversity of Leptospira species in the environment.</title>
        <authorList>
            <person name="Vincent A.T."/>
            <person name="Schiettekatte O."/>
            <person name="Bourhy P."/>
            <person name="Veyrier F.J."/>
            <person name="Picardeau M."/>
        </authorList>
    </citation>
    <scope>NUCLEOTIDE SEQUENCE [LARGE SCALE GENOMIC DNA]</scope>
    <source>
        <strain evidence="19">201702476</strain>
    </source>
</reference>
<dbReference type="Pfam" id="PF00224">
    <property type="entry name" value="PK"/>
    <property type="match status" value="1"/>
</dbReference>
<dbReference type="InterPro" id="IPR036918">
    <property type="entry name" value="Pyrv_Knase_C_sf"/>
</dbReference>
<comment type="catalytic activity">
    <reaction evidence="16">
        <text>pyruvate + ATP = phosphoenolpyruvate + ADP + H(+)</text>
        <dbReference type="Rhea" id="RHEA:18157"/>
        <dbReference type="ChEBI" id="CHEBI:15361"/>
        <dbReference type="ChEBI" id="CHEBI:15378"/>
        <dbReference type="ChEBI" id="CHEBI:30616"/>
        <dbReference type="ChEBI" id="CHEBI:58702"/>
        <dbReference type="ChEBI" id="CHEBI:456216"/>
        <dbReference type="EC" id="2.7.1.40"/>
    </reaction>
</comment>
<dbReference type="FunFam" id="3.20.20.60:FF:000025">
    <property type="entry name" value="Pyruvate kinase"/>
    <property type="match status" value="1"/>
</dbReference>
<keyword evidence="11" id="KW-0067">ATP-binding</keyword>
<dbReference type="InterPro" id="IPR015806">
    <property type="entry name" value="Pyrv_Knase_insert_dom_sf"/>
</dbReference>
<evidence type="ECO:0000313" key="20">
    <source>
        <dbReference type="Proteomes" id="UP000297693"/>
    </source>
</evidence>
<sequence>MPAIEDRRARKTKIVCTIGPATMSKDMLRQLAQAGMNIARINMSHGDHEFHRKIIRTIKSLNKDELHKNPISILLDTQGPEIRTGDVANDLHLKVGETFTFHIIPGMEAEAQSVFVNYRDIVKDLKVGDKVTVDNGLINLSVLEIKENELVCTVLDGGKLGSRKHINLPGIRVNLPSITPKDLKDIVFGLEEDIDFVALSFVRSHEDVIQLRGIIEERNHHAQIIAKIEDQEGLANLDEIIKHSDGIMVARGDLGVEIEIEELPIVQRRIIKRCQEEGKRVIVATHLLESMIQNPSPTRAEVTDVANAVYEEADAIMLSGETAMGKFPVRCVEMLDKIARRMERSINLGMAANRTPKDKKEEMARSAANLADNLEAPAIIVITRRGITANNLASFHPKFPIIHAFTNMTSVRRKLWMTRGVIPYRVDFSSDPEKTIKLAIQTLQNNGYLQVGEKVVILSDIIAGEDRVETIQVRDVKEQN</sequence>
<evidence type="ECO:0000256" key="6">
    <source>
        <dbReference type="ARBA" id="ARBA00018587"/>
    </source>
</evidence>
<evidence type="ECO:0000256" key="16">
    <source>
        <dbReference type="RuleBase" id="RU000504"/>
    </source>
</evidence>
<evidence type="ECO:0000259" key="17">
    <source>
        <dbReference type="Pfam" id="PF00224"/>
    </source>
</evidence>
<dbReference type="InterPro" id="IPR001697">
    <property type="entry name" value="Pyr_Knase"/>
</dbReference>
<keyword evidence="10 16" id="KW-0418">Kinase</keyword>
<dbReference type="OrthoDB" id="9812123at2"/>
<dbReference type="NCBIfam" id="NF004491">
    <property type="entry name" value="PRK05826.1"/>
    <property type="match status" value="1"/>
</dbReference>
<keyword evidence="12 16" id="KW-0460">Magnesium</keyword>
<evidence type="ECO:0000256" key="14">
    <source>
        <dbReference type="ARBA" id="ARBA00023317"/>
    </source>
</evidence>
<keyword evidence="7 16" id="KW-0808">Transferase</keyword>
<accession>A0A4R9K6G6</accession>
<dbReference type="Gene3D" id="3.20.20.60">
    <property type="entry name" value="Phosphoenolpyruvate-binding domains"/>
    <property type="match status" value="1"/>
</dbReference>
<comment type="cofactor">
    <cofactor evidence="2">
        <name>K(+)</name>
        <dbReference type="ChEBI" id="CHEBI:29103"/>
    </cofactor>
</comment>
<dbReference type="PANTHER" id="PTHR11817">
    <property type="entry name" value="PYRUVATE KINASE"/>
    <property type="match status" value="1"/>
</dbReference>
<evidence type="ECO:0000256" key="13">
    <source>
        <dbReference type="ARBA" id="ARBA00023152"/>
    </source>
</evidence>
<feature type="domain" description="Pyruvate kinase barrel" evidence="17">
    <location>
        <begin position="10"/>
        <end position="332"/>
    </location>
</feature>
<keyword evidence="13 16" id="KW-0324">Glycolysis</keyword>
<evidence type="ECO:0000256" key="7">
    <source>
        <dbReference type="ARBA" id="ARBA00022679"/>
    </source>
</evidence>
<dbReference type="GO" id="GO:0004743">
    <property type="term" value="F:pyruvate kinase activity"/>
    <property type="evidence" value="ECO:0007669"/>
    <property type="project" value="UniProtKB-UniRule"/>
</dbReference>
<evidence type="ECO:0000256" key="5">
    <source>
        <dbReference type="ARBA" id="ARBA00012142"/>
    </source>
</evidence>
<keyword evidence="20" id="KW-1185">Reference proteome</keyword>
<gene>
    <name evidence="19" type="primary">pyk</name>
    <name evidence="19" type="ORF">EHQ58_04370</name>
</gene>
<evidence type="ECO:0000256" key="9">
    <source>
        <dbReference type="ARBA" id="ARBA00022741"/>
    </source>
</evidence>
<dbReference type="Gene3D" id="3.40.1380.20">
    <property type="entry name" value="Pyruvate kinase, C-terminal domain"/>
    <property type="match status" value="1"/>
</dbReference>
<evidence type="ECO:0000256" key="8">
    <source>
        <dbReference type="ARBA" id="ARBA00022723"/>
    </source>
</evidence>
<dbReference type="Gene3D" id="2.40.33.10">
    <property type="entry name" value="PK beta-barrel domain-like"/>
    <property type="match status" value="1"/>
</dbReference>
<dbReference type="GO" id="GO:0005524">
    <property type="term" value="F:ATP binding"/>
    <property type="evidence" value="ECO:0007669"/>
    <property type="project" value="UniProtKB-KW"/>
</dbReference>
<evidence type="ECO:0000256" key="10">
    <source>
        <dbReference type="ARBA" id="ARBA00022777"/>
    </source>
</evidence>
<comment type="caution">
    <text evidence="19">The sequence shown here is derived from an EMBL/GenBank/DDBJ whole genome shotgun (WGS) entry which is preliminary data.</text>
</comment>
<dbReference type="EMBL" id="RQGD01000014">
    <property type="protein sequence ID" value="TGL61855.1"/>
    <property type="molecule type" value="Genomic_DNA"/>
</dbReference>
<evidence type="ECO:0000256" key="15">
    <source>
        <dbReference type="NCBIfam" id="TIGR01064"/>
    </source>
</evidence>
<dbReference type="InterPro" id="IPR015813">
    <property type="entry name" value="Pyrv/PenolPyrv_kinase-like_dom"/>
</dbReference>
<protein>
    <recommendedName>
        <fullName evidence="6 15">Pyruvate kinase</fullName>
        <ecNumber evidence="5 15">2.7.1.40</ecNumber>
    </recommendedName>
</protein>
<dbReference type="InterPro" id="IPR015795">
    <property type="entry name" value="Pyrv_Knase_C"/>
</dbReference>
<dbReference type="GO" id="GO:0000287">
    <property type="term" value="F:magnesium ion binding"/>
    <property type="evidence" value="ECO:0007669"/>
    <property type="project" value="UniProtKB-UniRule"/>
</dbReference>
<evidence type="ECO:0000256" key="4">
    <source>
        <dbReference type="ARBA" id="ARBA00008663"/>
    </source>
</evidence>
<evidence type="ECO:0000259" key="18">
    <source>
        <dbReference type="Pfam" id="PF02887"/>
    </source>
</evidence>
<keyword evidence="8" id="KW-0479">Metal-binding</keyword>
<dbReference type="InterPro" id="IPR011037">
    <property type="entry name" value="Pyrv_Knase-like_insert_dom_sf"/>
</dbReference>
<proteinExistence type="inferred from homology"/>
<dbReference type="SUPFAM" id="SSF50800">
    <property type="entry name" value="PK beta-barrel domain-like"/>
    <property type="match status" value="1"/>
</dbReference>
<dbReference type="FunFam" id="2.40.33.10:FF:000001">
    <property type="entry name" value="Pyruvate kinase"/>
    <property type="match status" value="1"/>
</dbReference>
<dbReference type="InterPro" id="IPR015793">
    <property type="entry name" value="Pyrv_Knase_brl"/>
</dbReference>
<comment type="similarity">
    <text evidence="4 16">Belongs to the pyruvate kinase family.</text>
</comment>
<evidence type="ECO:0000256" key="3">
    <source>
        <dbReference type="ARBA" id="ARBA00004997"/>
    </source>
</evidence>
<dbReference type="Pfam" id="PF02887">
    <property type="entry name" value="PK_C"/>
    <property type="match status" value="1"/>
</dbReference>
<keyword evidence="14 19" id="KW-0670">Pyruvate</keyword>
<dbReference type="NCBIfam" id="TIGR01064">
    <property type="entry name" value="pyruv_kin"/>
    <property type="match status" value="1"/>
</dbReference>
<organism evidence="19 20">
    <name type="scientific">Leptospira ognonensis</name>
    <dbReference type="NCBI Taxonomy" id="2484945"/>
    <lineage>
        <taxon>Bacteria</taxon>
        <taxon>Pseudomonadati</taxon>
        <taxon>Spirochaetota</taxon>
        <taxon>Spirochaetia</taxon>
        <taxon>Leptospirales</taxon>
        <taxon>Leptospiraceae</taxon>
        <taxon>Leptospira</taxon>
    </lineage>
</organism>
<keyword evidence="9" id="KW-0547">Nucleotide-binding</keyword>
<dbReference type="GO" id="GO:0016301">
    <property type="term" value="F:kinase activity"/>
    <property type="evidence" value="ECO:0007669"/>
    <property type="project" value="UniProtKB-KW"/>
</dbReference>
<feature type="domain" description="Pyruvate kinase C-terminal" evidence="18">
    <location>
        <begin position="361"/>
        <end position="473"/>
    </location>
</feature>
<comment type="cofactor">
    <cofactor evidence="1">
        <name>Mg(2+)</name>
        <dbReference type="ChEBI" id="CHEBI:18420"/>
    </cofactor>
</comment>
<evidence type="ECO:0000256" key="2">
    <source>
        <dbReference type="ARBA" id="ARBA00001958"/>
    </source>
</evidence>
<evidence type="ECO:0000256" key="12">
    <source>
        <dbReference type="ARBA" id="ARBA00022842"/>
    </source>
</evidence>